<dbReference type="Pfam" id="PF05161">
    <property type="entry name" value="MOFRL"/>
    <property type="match status" value="1"/>
</dbReference>
<proteinExistence type="predicted"/>
<evidence type="ECO:0008006" key="5">
    <source>
        <dbReference type="Google" id="ProtNLM"/>
    </source>
</evidence>
<dbReference type="Pfam" id="PF13660">
    <property type="entry name" value="DUF4147"/>
    <property type="match status" value="1"/>
</dbReference>
<feature type="domain" description="MOFRL-associated" evidence="2">
    <location>
        <begin position="24"/>
        <end position="250"/>
    </location>
</feature>
<dbReference type="GO" id="GO:0008887">
    <property type="term" value="F:glycerate kinase activity"/>
    <property type="evidence" value="ECO:0007669"/>
    <property type="project" value="InterPro"/>
</dbReference>
<dbReference type="InterPro" id="IPR037035">
    <property type="entry name" value="GK-like_C_sf"/>
</dbReference>
<comment type="caution">
    <text evidence="3">The sequence shown here is derived from an EMBL/GenBank/DDBJ whole genome shotgun (WGS) entry which is preliminary data.</text>
</comment>
<dbReference type="RefSeq" id="WP_424586893.1">
    <property type="nucleotide sequence ID" value="NZ_JBNARP010000005.1"/>
</dbReference>
<dbReference type="InterPro" id="IPR007835">
    <property type="entry name" value="MOFRL"/>
</dbReference>
<sequence length="448" mass="49052">MIDEKKLSQNTYKEEFIKYRTVVLKALNRALESVDPYNSVKKFVKRIDDKIEIDGKSYNLKDFSRIYVIAFGKASIKMFKAISEIVKVDSGVVVSNAFSDFELSNVRFIKGGHPIPDEKSVEAGEEILRLARNTSESDLTFVLISGGGSALVESPLIELSRLQELTKLLMKKGADINELNAVRKHLSRIKGGKLLKSLKGTVISLIISDVIFDPLDVIASGPTYFDSSTFEDAVSILRKYNLNDEFDDVVKIFEEGLRGNIEETLKPGEKLLCAFENHIIASNYIANKALLEFLKESGINTFYLGPGIHGIASSVAKAIAGIGRSIDLGYIDIRKPTAIVFGGETTVEVKGNGIGGRNSELTLYIAKHLERTNFVFASIGTDGIDGVSPAAGAIADSQTLEKAKRLNLDINMYLENNDSFTFFDKLGDAIITGPTGTNVADISVLLIF</sequence>
<dbReference type="GO" id="GO:0005737">
    <property type="term" value="C:cytoplasm"/>
    <property type="evidence" value="ECO:0007669"/>
    <property type="project" value="TreeGrafter"/>
</dbReference>
<organism evidence="3 4">
    <name type="scientific">Caldisericum exile</name>
    <dbReference type="NCBI Taxonomy" id="693075"/>
    <lineage>
        <taxon>Bacteria</taxon>
        <taxon>Pseudomonadati</taxon>
        <taxon>Caldisericota/Cryosericota group</taxon>
        <taxon>Caldisericota</taxon>
        <taxon>Caldisericia</taxon>
        <taxon>Caldisericales</taxon>
        <taxon>Caldisericaceae</taxon>
        <taxon>Caldisericum</taxon>
    </lineage>
</organism>
<dbReference type="PANTHER" id="PTHR12227:SF0">
    <property type="entry name" value="GLYCERATE KINASE"/>
    <property type="match status" value="1"/>
</dbReference>
<dbReference type="Gene3D" id="3.40.50.10180">
    <property type="entry name" value="Glycerate kinase, MOFRL-like N-terminal domain"/>
    <property type="match status" value="1"/>
</dbReference>
<dbReference type="InterPro" id="IPR038614">
    <property type="entry name" value="GK_N_sf"/>
</dbReference>
<gene>
    <name evidence="3" type="ORF">C0189_02185</name>
</gene>
<dbReference type="InterPro" id="IPR039760">
    <property type="entry name" value="MOFRL_protein"/>
</dbReference>
<dbReference type="InterPro" id="IPR025286">
    <property type="entry name" value="MOFRL_assoc_dom"/>
</dbReference>
<evidence type="ECO:0000313" key="4">
    <source>
        <dbReference type="Proteomes" id="UP000237040"/>
    </source>
</evidence>
<dbReference type="SUPFAM" id="SSF82544">
    <property type="entry name" value="GckA/TtuD-like"/>
    <property type="match status" value="1"/>
</dbReference>
<dbReference type="PANTHER" id="PTHR12227">
    <property type="entry name" value="GLYCERATE KINASE"/>
    <property type="match status" value="1"/>
</dbReference>
<dbReference type="AlphaFoldDB" id="A0A2J6WF27"/>
<reference evidence="3 4" key="1">
    <citation type="submission" date="2018-01" db="EMBL/GenBank/DDBJ databases">
        <title>Metagenomic assembled genomes from two thermal pools in the Uzon Caldera, Kamchatka, Russia.</title>
        <authorList>
            <person name="Wilkins L."/>
            <person name="Ettinger C."/>
        </authorList>
    </citation>
    <scope>NUCLEOTIDE SEQUENCE [LARGE SCALE GENOMIC DNA]</scope>
    <source>
        <strain evidence="3">ZAV-07</strain>
    </source>
</reference>
<dbReference type="EMBL" id="PNIL01000030">
    <property type="protein sequence ID" value="PMP68018.1"/>
    <property type="molecule type" value="Genomic_DNA"/>
</dbReference>
<evidence type="ECO:0000259" key="1">
    <source>
        <dbReference type="Pfam" id="PF05161"/>
    </source>
</evidence>
<evidence type="ECO:0000313" key="3">
    <source>
        <dbReference type="EMBL" id="PMP68018.1"/>
    </source>
</evidence>
<accession>A0A2J6WF27</accession>
<dbReference type="Proteomes" id="UP000237040">
    <property type="component" value="Unassembled WGS sequence"/>
</dbReference>
<evidence type="ECO:0000259" key="2">
    <source>
        <dbReference type="Pfam" id="PF13660"/>
    </source>
</evidence>
<dbReference type="Gene3D" id="3.40.1480.10">
    <property type="entry name" value="MOFRL domain"/>
    <property type="match status" value="1"/>
</dbReference>
<protein>
    <recommendedName>
        <fullName evidence="5">Glycerate kinase</fullName>
    </recommendedName>
</protein>
<feature type="domain" description="MOFRL" evidence="1">
    <location>
        <begin position="338"/>
        <end position="441"/>
    </location>
</feature>
<name>A0A2J6WF27_9BACT</name>